<keyword evidence="3 4" id="KW-0560">Oxidoreductase</keyword>
<reference evidence="7 8" key="1">
    <citation type="submission" date="2024-05" db="EMBL/GenBank/DDBJ databases">
        <title>Microbispora sp.ZYX-F-249.</title>
        <authorList>
            <person name="Xie H."/>
        </authorList>
    </citation>
    <scope>NUCLEOTIDE SEQUENCE [LARGE SCALE GENOMIC DNA]</scope>
    <source>
        <strain evidence="7 8">ZYX-F-249</strain>
    </source>
</reference>
<dbReference type="SMART" id="SM00839">
    <property type="entry name" value="ELFV_dehydrog"/>
    <property type="match status" value="1"/>
</dbReference>
<name>A0ABV0AUE9_9ACTN</name>
<dbReference type="SUPFAM" id="SSF53223">
    <property type="entry name" value="Aminoacid dehydrogenase-like, N-terminal domain"/>
    <property type="match status" value="1"/>
</dbReference>
<gene>
    <name evidence="7" type="primary">gdhA</name>
    <name evidence="7" type="ORF">AAH991_24120</name>
</gene>
<dbReference type="SUPFAM" id="SSF51735">
    <property type="entry name" value="NAD(P)-binding Rossmann-fold domains"/>
    <property type="match status" value="1"/>
</dbReference>
<dbReference type="EMBL" id="JBDJAW010000021">
    <property type="protein sequence ID" value="MEN3538218.1"/>
    <property type="molecule type" value="Genomic_DNA"/>
</dbReference>
<comment type="similarity">
    <text evidence="1 4 5">Belongs to the Glu/Leu/Phe/Val dehydrogenases family.</text>
</comment>
<dbReference type="RefSeq" id="WP_346228166.1">
    <property type="nucleotide sequence ID" value="NZ_JBDJAW010000021.1"/>
</dbReference>
<dbReference type="InterPro" id="IPR033922">
    <property type="entry name" value="NAD_bind_Glu_DH"/>
</dbReference>
<evidence type="ECO:0000313" key="7">
    <source>
        <dbReference type="EMBL" id="MEN3538218.1"/>
    </source>
</evidence>
<dbReference type="Gene3D" id="3.40.50.10860">
    <property type="entry name" value="Leucine Dehydrogenase, chain A, domain 1"/>
    <property type="match status" value="1"/>
</dbReference>
<comment type="caution">
    <text evidence="7">The sequence shown here is derived from an EMBL/GenBank/DDBJ whole genome shotgun (WGS) entry which is preliminary data.</text>
</comment>
<protein>
    <recommendedName>
        <fullName evidence="4">Glutamate dehydrogenase</fullName>
    </recommendedName>
</protein>
<accession>A0ABV0AUE9</accession>
<dbReference type="Gene3D" id="1.10.285.10">
    <property type="entry name" value="Glutamate Dehydrogenase, chain A, domain 3"/>
    <property type="match status" value="2"/>
</dbReference>
<dbReference type="GO" id="GO:0004354">
    <property type="term" value="F:glutamate dehydrogenase (NADP+) activity"/>
    <property type="evidence" value="ECO:0007669"/>
    <property type="project" value="UniProtKB-EC"/>
</dbReference>
<dbReference type="Proteomes" id="UP001447516">
    <property type="component" value="Unassembled WGS sequence"/>
</dbReference>
<evidence type="ECO:0000256" key="2">
    <source>
        <dbReference type="ARBA" id="ARBA00011643"/>
    </source>
</evidence>
<dbReference type="InterPro" id="IPR050724">
    <property type="entry name" value="Glu_Leu_Phe_Val_DH"/>
</dbReference>
<dbReference type="PANTHER" id="PTHR43571:SF1">
    <property type="entry name" value="NADP-SPECIFIC GLUTAMATE DEHYDROGENASE 1-RELATED"/>
    <property type="match status" value="1"/>
</dbReference>
<comment type="subunit">
    <text evidence="2">Homohexamer.</text>
</comment>
<evidence type="ECO:0000256" key="3">
    <source>
        <dbReference type="ARBA" id="ARBA00023002"/>
    </source>
</evidence>
<proteinExistence type="inferred from homology"/>
<dbReference type="Pfam" id="PF02812">
    <property type="entry name" value="ELFV_dehydrog_N"/>
    <property type="match status" value="1"/>
</dbReference>
<dbReference type="PIRSF" id="PIRSF000185">
    <property type="entry name" value="Glu_DH"/>
    <property type="match status" value="1"/>
</dbReference>
<dbReference type="CDD" id="cd05313">
    <property type="entry name" value="NAD_bind_2_Glu_DH"/>
    <property type="match status" value="1"/>
</dbReference>
<evidence type="ECO:0000256" key="5">
    <source>
        <dbReference type="RuleBase" id="RU004417"/>
    </source>
</evidence>
<dbReference type="PRINTS" id="PR00082">
    <property type="entry name" value="GLFDHDRGNASE"/>
</dbReference>
<dbReference type="Gene3D" id="3.40.50.720">
    <property type="entry name" value="NAD(P)-binding Rossmann-like Domain"/>
    <property type="match status" value="1"/>
</dbReference>
<dbReference type="InterPro" id="IPR006097">
    <property type="entry name" value="Glu/Leu/Phe/Val/Trp_DH_dimer"/>
</dbReference>
<sequence length="447" mass="48815">MLHERLEAVYDNVLRRNAGETEFHQAVREVLESIGPVLGKHPEYAEQKIIERIFEPERQIIFRVPWEDDQGEVHINRGFRVEFNSALGPYKGGLRFHPSVYLGIIKFLAVEQIFKNSLTGLPIGAGKGGADFDPKGRSDREVMRFCQSFMTELYRHIGENTDVPAGDIGVGGREIGYLFGQYKRITNRYESGVITGKGLAYGGAQVRTEATGYGCAFFVQEMLKARGTSFEGKRTVVSGSGNVAIYAIEKVNELGGVVVACSDSSGYVVDEKGIDLDLLKQVKEVERRRLSAYAERRGGEAAYVAGRSVWEVPCEVALPSATQNEITGKDAEALVRGGCVAVGEGANMPTMPEGIRVFREAGVAFGPGKAANAGGVATSALEMQQNASRDSWTFEFSERRLQEIMTDIHDRCLETADAYGMPGDYVAGANIDGFRRVADAMLALGLI</sequence>
<dbReference type="InterPro" id="IPR014362">
    <property type="entry name" value="Glu_DH"/>
</dbReference>
<dbReference type="PANTHER" id="PTHR43571">
    <property type="entry name" value="NADP-SPECIFIC GLUTAMATE DEHYDROGENASE 1-RELATED"/>
    <property type="match status" value="1"/>
</dbReference>
<feature type="domain" description="Glutamate/phenylalanine/leucine/valine/L-tryptophan dehydrogenase C-terminal" evidence="6">
    <location>
        <begin position="204"/>
        <end position="445"/>
    </location>
</feature>
<keyword evidence="8" id="KW-1185">Reference proteome</keyword>
<dbReference type="InterPro" id="IPR006095">
    <property type="entry name" value="Glu/Leu/Phe/Val/Trp_DH"/>
</dbReference>
<evidence type="ECO:0000313" key="8">
    <source>
        <dbReference type="Proteomes" id="UP001447516"/>
    </source>
</evidence>
<dbReference type="InterPro" id="IPR006096">
    <property type="entry name" value="Glu/Leu/Phe/Val/Trp_DH_C"/>
</dbReference>
<dbReference type="InterPro" id="IPR036291">
    <property type="entry name" value="NAD(P)-bd_dom_sf"/>
</dbReference>
<evidence type="ECO:0000259" key="6">
    <source>
        <dbReference type="SMART" id="SM00839"/>
    </source>
</evidence>
<organism evidence="7 8">
    <name type="scientific">Microbispora maris</name>
    <dbReference type="NCBI Taxonomy" id="3144104"/>
    <lineage>
        <taxon>Bacteria</taxon>
        <taxon>Bacillati</taxon>
        <taxon>Actinomycetota</taxon>
        <taxon>Actinomycetes</taxon>
        <taxon>Streptosporangiales</taxon>
        <taxon>Streptosporangiaceae</taxon>
        <taxon>Microbispora</taxon>
    </lineage>
</organism>
<evidence type="ECO:0000256" key="1">
    <source>
        <dbReference type="ARBA" id="ARBA00006382"/>
    </source>
</evidence>
<dbReference type="Pfam" id="PF00208">
    <property type="entry name" value="ELFV_dehydrog"/>
    <property type="match status" value="1"/>
</dbReference>
<evidence type="ECO:0000256" key="4">
    <source>
        <dbReference type="PIRNR" id="PIRNR000185"/>
    </source>
</evidence>
<dbReference type="InterPro" id="IPR046346">
    <property type="entry name" value="Aminoacid_DH-like_N_sf"/>
</dbReference>
<dbReference type="NCBIfam" id="NF006929">
    <property type="entry name" value="PRK09414.1"/>
    <property type="match status" value="1"/>
</dbReference>